<evidence type="ECO:0000256" key="7">
    <source>
        <dbReference type="ARBA" id="ARBA00023136"/>
    </source>
</evidence>
<proteinExistence type="inferred from homology"/>
<dbReference type="RefSeq" id="WP_090843740.1">
    <property type="nucleotide sequence ID" value="NZ_FNIL01000012.1"/>
</dbReference>
<dbReference type="OrthoDB" id="2426391at2"/>
<sequence length="187" mass="21367">MSKRYDSMYELLEKVKYAGMLLSGISIFIMMTYTCLDVLLRNLFNFGSLNTYEFSQNYFMPMAVFPALAYAYGRGIMPRIELLISRVRNSIQKTTAVVIYTVECLLFTLLAVYGFNYFTQSIIDSIAFSAGGANYPIWPVLVFLPISFLLIALESLFLLIKNIKNPETSFTVKNQEKLKEEKGMEAI</sequence>
<keyword evidence="7 9" id="KW-0472">Membrane</keyword>
<evidence type="ECO:0000256" key="2">
    <source>
        <dbReference type="ARBA" id="ARBA00022448"/>
    </source>
</evidence>
<feature type="transmembrane region" description="Helical" evidence="9">
    <location>
        <begin position="56"/>
        <end position="73"/>
    </location>
</feature>
<feature type="transmembrane region" description="Helical" evidence="9">
    <location>
        <begin position="94"/>
        <end position="115"/>
    </location>
</feature>
<organism evidence="11 12">
    <name type="scientific">Alkalicoccus daliensis</name>
    <dbReference type="NCBI Taxonomy" id="745820"/>
    <lineage>
        <taxon>Bacteria</taxon>
        <taxon>Bacillati</taxon>
        <taxon>Bacillota</taxon>
        <taxon>Bacilli</taxon>
        <taxon>Bacillales</taxon>
        <taxon>Bacillaceae</taxon>
        <taxon>Alkalicoccus</taxon>
    </lineage>
</organism>
<gene>
    <name evidence="11" type="ORF">SAMN04488053_11213</name>
</gene>
<keyword evidence="12" id="KW-1185">Reference proteome</keyword>
<comment type="subcellular location">
    <subcellularLocation>
        <location evidence="1">Cell inner membrane</location>
        <topology evidence="1">Multi-pass membrane protein</topology>
    </subcellularLocation>
</comment>
<keyword evidence="5 9" id="KW-0812">Transmembrane</keyword>
<dbReference type="GO" id="GO:0022857">
    <property type="term" value="F:transmembrane transporter activity"/>
    <property type="evidence" value="ECO:0007669"/>
    <property type="project" value="TreeGrafter"/>
</dbReference>
<evidence type="ECO:0000256" key="6">
    <source>
        <dbReference type="ARBA" id="ARBA00022989"/>
    </source>
</evidence>
<evidence type="ECO:0000313" key="12">
    <source>
        <dbReference type="Proteomes" id="UP000198778"/>
    </source>
</evidence>
<dbReference type="EMBL" id="FNIL01000012">
    <property type="protein sequence ID" value="SDO36862.1"/>
    <property type="molecule type" value="Genomic_DNA"/>
</dbReference>
<keyword evidence="2" id="KW-0813">Transport</keyword>
<dbReference type="GO" id="GO:0015740">
    <property type="term" value="P:C4-dicarboxylate transport"/>
    <property type="evidence" value="ECO:0007669"/>
    <property type="project" value="TreeGrafter"/>
</dbReference>
<dbReference type="InterPro" id="IPR007387">
    <property type="entry name" value="TRAP_DctQ"/>
</dbReference>
<dbReference type="STRING" id="745820.SAMN04488053_11213"/>
<keyword evidence="4" id="KW-0997">Cell inner membrane</keyword>
<dbReference type="InterPro" id="IPR055348">
    <property type="entry name" value="DctQ"/>
</dbReference>
<evidence type="ECO:0000259" key="10">
    <source>
        <dbReference type="Pfam" id="PF04290"/>
    </source>
</evidence>
<evidence type="ECO:0000256" key="1">
    <source>
        <dbReference type="ARBA" id="ARBA00004429"/>
    </source>
</evidence>
<dbReference type="Proteomes" id="UP000198778">
    <property type="component" value="Unassembled WGS sequence"/>
</dbReference>
<evidence type="ECO:0000256" key="8">
    <source>
        <dbReference type="ARBA" id="ARBA00038436"/>
    </source>
</evidence>
<keyword evidence="6 9" id="KW-1133">Transmembrane helix</keyword>
<comment type="similarity">
    <text evidence="8">Belongs to the TRAP transporter small permease family.</text>
</comment>
<keyword evidence="3" id="KW-1003">Cell membrane</keyword>
<reference evidence="12" key="1">
    <citation type="submission" date="2016-10" db="EMBL/GenBank/DDBJ databases">
        <authorList>
            <person name="Varghese N."/>
            <person name="Submissions S."/>
        </authorList>
    </citation>
    <scope>NUCLEOTIDE SEQUENCE [LARGE SCALE GENOMIC DNA]</scope>
    <source>
        <strain evidence="12">CGMCC 1.10369</strain>
    </source>
</reference>
<feature type="transmembrane region" description="Helical" evidence="9">
    <location>
        <begin position="21"/>
        <end position="44"/>
    </location>
</feature>
<dbReference type="AlphaFoldDB" id="A0A1H0IZV0"/>
<accession>A0A1H0IZV0</accession>
<evidence type="ECO:0000256" key="5">
    <source>
        <dbReference type="ARBA" id="ARBA00022692"/>
    </source>
</evidence>
<evidence type="ECO:0000256" key="3">
    <source>
        <dbReference type="ARBA" id="ARBA00022475"/>
    </source>
</evidence>
<dbReference type="PANTHER" id="PTHR35011:SF10">
    <property type="entry name" value="TRAP TRANSPORTER SMALL PERMEASE PROTEIN"/>
    <property type="match status" value="1"/>
</dbReference>
<feature type="transmembrane region" description="Helical" evidence="9">
    <location>
        <begin position="135"/>
        <end position="160"/>
    </location>
</feature>
<name>A0A1H0IZV0_9BACI</name>
<evidence type="ECO:0000256" key="4">
    <source>
        <dbReference type="ARBA" id="ARBA00022519"/>
    </source>
</evidence>
<evidence type="ECO:0000313" key="11">
    <source>
        <dbReference type="EMBL" id="SDO36862.1"/>
    </source>
</evidence>
<evidence type="ECO:0000256" key="9">
    <source>
        <dbReference type="SAM" id="Phobius"/>
    </source>
</evidence>
<protein>
    <submittedName>
        <fullName evidence="11">TRAP-type mannitol/chloroaromatic compound transport system, small permease component</fullName>
    </submittedName>
</protein>
<dbReference type="GO" id="GO:0005886">
    <property type="term" value="C:plasma membrane"/>
    <property type="evidence" value="ECO:0007669"/>
    <property type="project" value="UniProtKB-SubCell"/>
</dbReference>
<dbReference type="PANTHER" id="PTHR35011">
    <property type="entry name" value="2,3-DIKETO-L-GULONATE TRAP TRANSPORTER SMALL PERMEASE PROTEIN YIAM"/>
    <property type="match status" value="1"/>
</dbReference>
<dbReference type="Pfam" id="PF04290">
    <property type="entry name" value="DctQ"/>
    <property type="match status" value="1"/>
</dbReference>
<feature type="domain" description="Tripartite ATP-independent periplasmic transporters DctQ component" evidence="10">
    <location>
        <begin position="30"/>
        <end position="160"/>
    </location>
</feature>